<dbReference type="InterPro" id="IPR021529">
    <property type="entry name" value="DUF2798"/>
</dbReference>
<dbReference type="EMBL" id="RJJX01000005">
    <property type="protein sequence ID" value="RUT78978.1"/>
    <property type="molecule type" value="Genomic_DNA"/>
</dbReference>
<keyword evidence="1" id="KW-0812">Transmembrane</keyword>
<dbReference type="OrthoDB" id="9799565at2"/>
<keyword evidence="3" id="KW-1185">Reference proteome</keyword>
<evidence type="ECO:0000313" key="3">
    <source>
        <dbReference type="Proteomes" id="UP000282985"/>
    </source>
</evidence>
<dbReference type="AlphaFoldDB" id="A0A434AWT6"/>
<dbReference type="Proteomes" id="UP000282985">
    <property type="component" value="Unassembled WGS sequence"/>
</dbReference>
<organism evidence="2 3">
    <name type="scientific">Ancylomarina longa</name>
    <dbReference type="NCBI Taxonomy" id="2487017"/>
    <lineage>
        <taxon>Bacteria</taxon>
        <taxon>Pseudomonadati</taxon>
        <taxon>Bacteroidota</taxon>
        <taxon>Bacteroidia</taxon>
        <taxon>Marinilabiliales</taxon>
        <taxon>Marinifilaceae</taxon>
        <taxon>Ancylomarina</taxon>
    </lineage>
</organism>
<name>A0A434AWT6_9BACT</name>
<proteinExistence type="predicted"/>
<feature type="transmembrane region" description="Helical" evidence="1">
    <location>
        <begin position="46"/>
        <end position="64"/>
    </location>
</feature>
<dbReference type="Pfam" id="PF11391">
    <property type="entry name" value="DUF2798"/>
    <property type="match status" value="1"/>
</dbReference>
<gene>
    <name evidence="2" type="ORF">DLK05_05725</name>
</gene>
<comment type="caution">
    <text evidence="2">The sequence shown here is derived from an EMBL/GenBank/DDBJ whole genome shotgun (WGS) entry which is preliminary data.</text>
</comment>
<feature type="transmembrane region" description="Helical" evidence="1">
    <location>
        <begin position="9"/>
        <end position="34"/>
    </location>
</feature>
<reference evidence="2 3" key="1">
    <citation type="submission" date="2018-11" db="EMBL/GenBank/DDBJ databases">
        <title>Parancylomarina longa gen. nov., sp. nov., isolated from sediments of southern Okinawa.</title>
        <authorList>
            <person name="Fu T."/>
        </authorList>
    </citation>
    <scope>NUCLEOTIDE SEQUENCE [LARGE SCALE GENOMIC DNA]</scope>
    <source>
        <strain evidence="2 3">T3-2 S1-C</strain>
    </source>
</reference>
<protein>
    <submittedName>
        <fullName evidence="2">DUF2798 domain-containing protein</fullName>
    </submittedName>
</protein>
<keyword evidence="1" id="KW-1133">Transmembrane helix</keyword>
<sequence>MKLKKYETIIFTLIMSLSLGLFISLIVVTILTGVENEFLLRWAKSFGMAFSIAFPTSLVLVSIAKKLTDKIVGN</sequence>
<accession>A0A434AWT6</accession>
<evidence type="ECO:0000313" key="2">
    <source>
        <dbReference type="EMBL" id="RUT78978.1"/>
    </source>
</evidence>
<evidence type="ECO:0000256" key="1">
    <source>
        <dbReference type="SAM" id="Phobius"/>
    </source>
</evidence>
<dbReference type="RefSeq" id="WP_127343033.1">
    <property type="nucleotide sequence ID" value="NZ_RJJX01000005.1"/>
</dbReference>
<keyword evidence="1" id="KW-0472">Membrane</keyword>